<dbReference type="GO" id="GO:0070475">
    <property type="term" value="P:rRNA base methylation"/>
    <property type="evidence" value="ECO:0007669"/>
    <property type="project" value="TreeGrafter"/>
</dbReference>
<dbReference type="OrthoDB" id="1115728at2"/>
<dbReference type="GO" id="GO:0052907">
    <property type="term" value="F:23S rRNA (adenine(1618)-N(6))-methyltransferase activity"/>
    <property type="evidence" value="ECO:0007669"/>
    <property type="project" value="TreeGrafter"/>
</dbReference>
<dbReference type="InterPro" id="IPR010286">
    <property type="entry name" value="METTL16/RlmF"/>
</dbReference>
<keyword evidence="7" id="KW-1185">Reference proteome</keyword>
<protein>
    <submittedName>
        <fullName evidence="6">23S rRNA (Adenine(1618)-N(6))-methyltransferase</fullName>
    </submittedName>
</protein>
<dbReference type="STRING" id="1850254.LPB137_08260"/>
<evidence type="ECO:0000256" key="1">
    <source>
        <dbReference type="ARBA" id="ARBA00022490"/>
    </source>
</evidence>
<name>A0A1P8KMQ5_9BACT</name>
<proteinExistence type="inferred from homology"/>
<keyword evidence="4 6" id="KW-0808">Transferase</keyword>
<dbReference type="HAMAP" id="MF_01848">
    <property type="entry name" value="23SrRNA_methyltr_F"/>
    <property type="match status" value="1"/>
</dbReference>
<keyword evidence="3 6" id="KW-0489">Methyltransferase</keyword>
<dbReference type="GO" id="GO:0005737">
    <property type="term" value="C:cytoplasm"/>
    <property type="evidence" value="ECO:0007669"/>
    <property type="project" value="InterPro"/>
</dbReference>
<dbReference type="Gene3D" id="3.40.50.150">
    <property type="entry name" value="Vaccinia Virus protein VP39"/>
    <property type="match status" value="1"/>
</dbReference>
<reference evidence="6 7" key="1">
    <citation type="submission" date="2017-01" db="EMBL/GenBank/DDBJ databases">
        <title>Genome sequencing of Arcobacter sp. LPB0137.</title>
        <authorList>
            <person name="Lee G.-W."/>
            <person name="Yi H."/>
        </authorList>
    </citation>
    <scope>NUCLEOTIDE SEQUENCE [LARGE SCALE GENOMIC DNA]</scope>
    <source>
        <strain evidence="6 7">LPB0137</strain>
    </source>
</reference>
<evidence type="ECO:0000313" key="6">
    <source>
        <dbReference type="EMBL" id="APW65850.1"/>
    </source>
</evidence>
<sequence length="316" mass="36188">MAHKKHKKGLHPRNPHNKRYDFPKLIKSLPKLGDYVFENKYDELSIDFANADAVLVLNKALLAHFYNIKSWSIPSGYLCPPIPGRADYLHYIADLLAQYNDNEIPKGSNIKGLDIGIGANCIYPIIGNSVYDWSFVGSDIEKESIDSSENIINSNASLKGNIECRLQLNHDSIFTGVIKEDDRFDFTLCNPPFHKSQKDAEIGSKRKVQNLTKKVVEKASLNFGGKNNELWCKGGEVAFVKAMIKQSKKYSKNCFWFTTIVSKKDNLPFIYDELDKIKPEEYDTIEMQHGQKISRIVIWTFLSKQEQENWANTWSK</sequence>
<dbReference type="PANTHER" id="PTHR13393:SF0">
    <property type="entry name" value="RNA N6-ADENOSINE-METHYLTRANSFERASE METTL16"/>
    <property type="match status" value="1"/>
</dbReference>
<keyword evidence="1" id="KW-0963">Cytoplasm</keyword>
<dbReference type="Proteomes" id="UP000186074">
    <property type="component" value="Chromosome"/>
</dbReference>
<evidence type="ECO:0000256" key="3">
    <source>
        <dbReference type="ARBA" id="ARBA00022603"/>
    </source>
</evidence>
<dbReference type="EMBL" id="CP019070">
    <property type="protein sequence ID" value="APW65850.1"/>
    <property type="molecule type" value="Genomic_DNA"/>
</dbReference>
<dbReference type="PANTHER" id="PTHR13393">
    <property type="entry name" value="SAM-DEPENDENT METHYLTRANSFERASE"/>
    <property type="match status" value="1"/>
</dbReference>
<evidence type="ECO:0000256" key="2">
    <source>
        <dbReference type="ARBA" id="ARBA00022552"/>
    </source>
</evidence>
<dbReference type="InterPro" id="IPR029063">
    <property type="entry name" value="SAM-dependent_MTases_sf"/>
</dbReference>
<evidence type="ECO:0000313" key="7">
    <source>
        <dbReference type="Proteomes" id="UP000186074"/>
    </source>
</evidence>
<keyword evidence="2" id="KW-0698">rRNA processing</keyword>
<dbReference type="AlphaFoldDB" id="A0A1P8KMQ5"/>
<accession>A0A1P8KMQ5</accession>
<dbReference type="SUPFAM" id="SSF53335">
    <property type="entry name" value="S-adenosyl-L-methionine-dependent methyltransferases"/>
    <property type="match status" value="1"/>
</dbReference>
<keyword evidence="5" id="KW-0949">S-adenosyl-L-methionine</keyword>
<evidence type="ECO:0000256" key="5">
    <source>
        <dbReference type="ARBA" id="ARBA00022691"/>
    </source>
</evidence>
<dbReference type="InterPro" id="IPR016909">
    <property type="entry name" value="rRNA_lsu_MeTfrase_F"/>
</dbReference>
<organism evidence="6 7">
    <name type="scientific">Poseidonibacter parvus</name>
    <dbReference type="NCBI Taxonomy" id="1850254"/>
    <lineage>
        <taxon>Bacteria</taxon>
        <taxon>Pseudomonadati</taxon>
        <taxon>Campylobacterota</taxon>
        <taxon>Epsilonproteobacteria</taxon>
        <taxon>Campylobacterales</taxon>
        <taxon>Arcobacteraceae</taxon>
        <taxon>Poseidonibacter</taxon>
    </lineage>
</organism>
<dbReference type="PIRSF" id="PIRSF029038">
    <property type="entry name" value="Mtase_YbiN_prd"/>
    <property type="match status" value="1"/>
</dbReference>
<gene>
    <name evidence="6" type="ORF">LPB137_08260</name>
</gene>
<evidence type="ECO:0000256" key="4">
    <source>
        <dbReference type="ARBA" id="ARBA00022679"/>
    </source>
</evidence>
<dbReference type="KEGG" id="alp:LPB137_08260"/>
<dbReference type="Pfam" id="PF05971">
    <property type="entry name" value="Methyltransf_10"/>
    <property type="match status" value="1"/>
</dbReference>
<dbReference type="NCBIfam" id="NF008725">
    <property type="entry name" value="PRK11727.1"/>
    <property type="match status" value="1"/>
</dbReference>
<dbReference type="RefSeq" id="WP_076086928.1">
    <property type="nucleotide sequence ID" value="NZ_CP019070.1"/>
</dbReference>